<evidence type="ECO:0000313" key="3">
    <source>
        <dbReference type="Proteomes" id="UP000324800"/>
    </source>
</evidence>
<organism evidence="2 3">
    <name type="scientific">Streblomastix strix</name>
    <dbReference type="NCBI Taxonomy" id="222440"/>
    <lineage>
        <taxon>Eukaryota</taxon>
        <taxon>Metamonada</taxon>
        <taxon>Preaxostyla</taxon>
        <taxon>Oxymonadida</taxon>
        <taxon>Streblomastigidae</taxon>
        <taxon>Streblomastix</taxon>
    </lineage>
</organism>
<feature type="region of interest" description="Disordered" evidence="1">
    <location>
        <begin position="1"/>
        <end position="21"/>
    </location>
</feature>
<feature type="non-terminal residue" evidence="2">
    <location>
        <position position="1"/>
    </location>
</feature>
<feature type="compositionally biased region" description="Polar residues" evidence="1">
    <location>
        <begin position="1"/>
        <end position="19"/>
    </location>
</feature>
<name>A0A5J4UB75_9EUKA</name>
<gene>
    <name evidence="2" type="ORF">EZS28_036416</name>
</gene>
<dbReference type="OrthoDB" id="10560841at2759"/>
<dbReference type="EMBL" id="SNRW01017716">
    <property type="protein sequence ID" value="KAA6368056.1"/>
    <property type="molecule type" value="Genomic_DNA"/>
</dbReference>
<sequence>HYTNQSPTISSPTNLQATQKHSDEYHDHVLERFFRSPGPAYDVQQSTINVKPRTTGVRFSRDDRAKYFVYRSIAPGPKYVPNIEFLSQKQRSHSPTIPKFRRDTGFVKSTPFEGHFHDLIDSNKMSRCQKQPNQKFGHDDRAKYFVFGTQAPGVGKYSLPQTVGVKKTSKVGGTLSLHPRDTSEWIYNTKV</sequence>
<proteinExistence type="predicted"/>
<reference evidence="2 3" key="1">
    <citation type="submission" date="2019-03" db="EMBL/GenBank/DDBJ databases">
        <title>Single cell metagenomics reveals metabolic interactions within the superorganism composed of flagellate Streblomastix strix and complex community of Bacteroidetes bacteria on its surface.</title>
        <authorList>
            <person name="Treitli S.C."/>
            <person name="Kolisko M."/>
            <person name="Husnik F."/>
            <person name="Keeling P."/>
            <person name="Hampl V."/>
        </authorList>
    </citation>
    <scope>NUCLEOTIDE SEQUENCE [LARGE SCALE GENOMIC DNA]</scope>
    <source>
        <strain evidence="2">ST1C</strain>
    </source>
</reference>
<evidence type="ECO:0000256" key="1">
    <source>
        <dbReference type="SAM" id="MobiDB-lite"/>
    </source>
</evidence>
<evidence type="ECO:0000313" key="2">
    <source>
        <dbReference type="EMBL" id="KAA6368056.1"/>
    </source>
</evidence>
<dbReference type="Proteomes" id="UP000324800">
    <property type="component" value="Unassembled WGS sequence"/>
</dbReference>
<evidence type="ECO:0008006" key="4">
    <source>
        <dbReference type="Google" id="ProtNLM"/>
    </source>
</evidence>
<comment type="caution">
    <text evidence="2">The sequence shown here is derived from an EMBL/GenBank/DDBJ whole genome shotgun (WGS) entry which is preliminary data.</text>
</comment>
<dbReference type="AlphaFoldDB" id="A0A5J4UB75"/>
<protein>
    <recommendedName>
        <fullName evidence="4">Flagellar associated protein</fullName>
    </recommendedName>
</protein>
<accession>A0A5J4UB75</accession>